<protein>
    <submittedName>
        <fullName evidence="2">Uncharacterized protein</fullName>
    </submittedName>
</protein>
<reference evidence="2" key="1">
    <citation type="journal article" date="2021" name="Proc. Natl. Acad. Sci. U.S.A.">
        <title>A Catalog of Tens of Thousands of Viruses from Human Metagenomes Reveals Hidden Associations with Chronic Diseases.</title>
        <authorList>
            <person name="Tisza M.J."/>
            <person name="Buck C.B."/>
        </authorList>
    </citation>
    <scope>NUCLEOTIDE SEQUENCE</scope>
    <source>
        <strain evidence="2">CtqPo10</strain>
    </source>
</reference>
<name>A0A8S5SWI0_9CAUD</name>
<keyword evidence="1" id="KW-0812">Transmembrane</keyword>
<evidence type="ECO:0000313" key="2">
    <source>
        <dbReference type="EMBL" id="DAF54898.1"/>
    </source>
</evidence>
<sequence length="51" mass="5838">MIDLILDYALKFAGIGFAYFALHRVVSKKAKEIHVHIGFIGLDFDCSFYKD</sequence>
<evidence type="ECO:0000256" key="1">
    <source>
        <dbReference type="SAM" id="Phobius"/>
    </source>
</evidence>
<feature type="transmembrane region" description="Helical" evidence="1">
    <location>
        <begin position="6"/>
        <end position="22"/>
    </location>
</feature>
<organism evidence="2">
    <name type="scientific">Siphoviridae sp. ctqPo10</name>
    <dbReference type="NCBI Taxonomy" id="2827948"/>
    <lineage>
        <taxon>Viruses</taxon>
        <taxon>Duplodnaviria</taxon>
        <taxon>Heunggongvirae</taxon>
        <taxon>Uroviricota</taxon>
        <taxon>Caudoviricetes</taxon>
    </lineage>
</organism>
<accession>A0A8S5SWI0</accession>
<keyword evidence="1" id="KW-1133">Transmembrane helix</keyword>
<dbReference type="EMBL" id="BK032682">
    <property type="protein sequence ID" value="DAF54898.1"/>
    <property type="molecule type" value="Genomic_DNA"/>
</dbReference>
<keyword evidence="1" id="KW-0472">Membrane</keyword>
<proteinExistence type="predicted"/>